<proteinExistence type="predicted"/>
<evidence type="ECO:0000313" key="2">
    <source>
        <dbReference type="Proteomes" id="UP000236664"/>
    </source>
</evidence>
<evidence type="ECO:0000313" key="1">
    <source>
        <dbReference type="EMBL" id="PNP77805.1"/>
    </source>
</evidence>
<comment type="caution">
    <text evidence="1">The sequence shown here is derived from an EMBL/GenBank/DDBJ whole genome shotgun (WGS) entry which is preliminary data.</text>
</comment>
<reference evidence="1 2" key="1">
    <citation type="submission" date="2017-06" db="EMBL/GenBank/DDBJ databases">
        <title>Genome of Fusarium nygamai isolate CS10214.</title>
        <authorList>
            <person name="Gardiner D.M."/>
            <person name="Obanor F."/>
            <person name="Kazan K."/>
        </authorList>
    </citation>
    <scope>NUCLEOTIDE SEQUENCE [LARGE SCALE GENOMIC DNA]</scope>
    <source>
        <strain evidence="1 2">CS10214</strain>
    </source>
</reference>
<organism evidence="1 2">
    <name type="scientific">Gibberella nygamai</name>
    <name type="common">Bean root rot disease fungus</name>
    <name type="synonym">Fusarium nygamai</name>
    <dbReference type="NCBI Taxonomy" id="42673"/>
    <lineage>
        <taxon>Eukaryota</taxon>
        <taxon>Fungi</taxon>
        <taxon>Dikarya</taxon>
        <taxon>Ascomycota</taxon>
        <taxon>Pezizomycotina</taxon>
        <taxon>Sordariomycetes</taxon>
        <taxon>Hypocreomycetidae</taxon>
        <taxon>Hypocreales</taxon>
        <taxon>Nectriaceae</taxon>
        <taxon>Fusarium</taxon>
        <taxon>Fusarium fujikuroi species complex</taxon>
    </lineage>
</organism>
<accession>A0A2K0W699</accession>
<dbReference type="EMBL" id="MTQA01000123">
    <property type="protein sequence ID" value="PNP77805.1"/>
    <property type="molecule type" value="Genomic_DNA"/>
</dbReference>
<gene>
    <name evidence="1" type="ORF">FNYG_08886</name>
</gene>
<protein>
    <submittedName>
        <fullName evidence="1">Uncharacterized protein</fullName>
    </submittedName>
</protein>
<keyword evidence="2" id="KW-1185">Reference proteome</keyword>
<name>A0A2K0W699_GIBNY</name>
<dbReference type="Proteomes" id="UP000236664">
    <property type="component" value="Unassembled WGS sequence"/>
</dbReference>
<dbReference type="AlphaFoldDB" id="A0A2K0W699"/>
<sequence length="134" mass="15532">MRANDFQRQLELICASPIQTTLTTLYNFSHPRTTHITIALPTLNHFHPLNPILITSNFPHPLLRQPCPLLIDPSPRLIRPRRDSHLTLLEEWPQCALDTLVVVLRIKDADYRIKSCEEGLYRLTSILCSIKPRF</sequence>